<gene>
    <name evidence="1" type="ORF">GCM10010911_62910</name>
</gene>
<dbReference type="EMBL" id="BMHP01000008">
    <property type="protein sequence ID" value="GGD95669.1"/>
    <property type="molecule type" value="Genomic_DNA"/>
</dbReference>
<sequence>MFIARKHAQFRPFLEEAQIVVPPFKMDDAALGARRGLGGRALQQAENCGSVQGHVSSRWTVLEYCMMEDNKPYERVTFFRIIRLNIRVIRRAFT</sequence>
<reference evidence="1" key="1">
    <citation type="journal article" date="2014" name="Int. J. Syst. Evol. Microbiol.">
        <title>Complete genome sequence of Corynebacterium casei LMG S-19264T (=DSM 44701T), isolated from a smear-ripened cheese.</title>
        <authorList>
            <consortium name="US DOE Joint Genome Institute (JGI-PGF)"/>
            <person name="Walter F."/>
            <person name="Albersmeier A."/>
            <person name="Kalinowski J."/>
            <person name="Ruckert C."/>
        </authorList>
    </citation>
    <scope>NUCLEOTIDE SEQUENCE</scope>
    <source>
        <strain evidence="1">CGMCC 1.15178</strain>
    </source>
</reference>
<comment type="caution">
    <text evidence="1">The sequence shown here is derived from an EMBL/GenBank/DDBJ whole genome shotgun (WGS) entry which is preliminary data.</text>
</comment>
<reference evidence="1" key="2">
    <citation type="submission" date="2020-09" db="EMBL/GenBank/DDBJ databases">
        <authorList>
            <person name="Sun Q."/>
            <person name="Zhou Y."/>
        </authorList>
    </citation>
    <scope>NUCLEOTIDE SEQUENCE</scope>
    <source>
        <strain evidence="1">CGMCC 1.15178</strain>
    </source>
</reference>
<proteinExistence type="predicted"/>
<evidence type="ECO:0000313" key="2">
    <source>
        <dbReference type="Proteomes" id="UP000612456"/>
    </source>
</evidence>
<organism evidence="1 2">
    <name type="scientific">Paenibacillus nasutitermitis</name>
    <dbReference type="NCBI Taxonomy" id="1652958"/>
    <lineage>
        <taxon>Bacteria</taxon>
        <taxon>Bacillati</taxon>
        <taxon>Bacillota</taxon>
        <taxon>Bacilli</taxon>
        <taxon>Bacillales</taxon>
        <taxon>Paenibacillaceae</taxon>
        <taxon>Paenibacillus</taxon>
    </lineage>
</organism>
<dbReference type="AlphaFoldDB" id="A0A916ZGY1"/>
<evidence type="ECO:0000313" key="1">
    <source>
        <dbReference type="EMBL" id="GGD95669.1"/>
    </source>
</evidence>
<name>A0A916ZGY1_9BACL</name>
<keyword evidence="2" id="KW-1185">Reference proteome</keyword>
<protein>
    <submittedName>
        <fullName evidence="1">Uncharacterized protein</fullName>
    </submittedName>
</protein>
<accession>A0A916ZGY1</accession>
<dbReference type="Proteomes" id="UP000612456">
    <property type="component" value="Unassembled WGS sequence"/>
</dbReference>